<name>A0A8K0HHI5_9ROSA</name>
<gene>
    <name evidence="1" type="ORF">FNV43_RR08291</name>
</gene>
<evidence type="ECO:0000313" key="2">
    <source>
        <dbReference type="Proteomes" id="UP000796880"/>
    </source>
</evidence>
<reference evidence="1" key="1">
    <citation type="submission" date="2020-03" db="EMBL/GenBank/DDBJ databases">
        <title>A high-quality chromosome-level genome assembly of a woody plant with both climbing and erect habits, Rhamnella rubrinervis.</title>
        <authorList>
            <person name="Lu Z."/>
            <person name="Yang Y."/>
            <person name="Zhu X."/>
            <person name="Sun Y."/>
        </authorList>
    </citation>
    <scope>NUCLEOTIDE SEQUENCE</scope>
    <source>
        <strain evidence="1">BYM</strain>
        <tissue evidence="1">Leaf</tissue>
    </source>
</reference>
<dbReference type="EMBL" id="VOIH02000003">
    <property type="protein sequence ID" value="KAF3452193.1"/>
    <property type="molecule type" value="Genomic_DNA"/>
</dbReference>
<proteinExistence type="predicted"/>
<accession>A0A8K0HHI5</accession>
<organism evidence="1 2">
    <name type="scientific">Rhamnella rubrinervis</name>
    <dbReference type="NCBI Taxonomy" id="2594499"/>
    <lineage>
        <taxon>Eukaryota</taxon>
        <taxon>Viridiplantae</taxon>
        <taxon>Streptophyta</taxon>
        <taxon>Embryophyta</taxon>
        <taxon>Tracheophyta</taxon>
        <taxon>Spermatophyta</taxon>
        <taxon>Magnoliopsida</taxon>
        <taxon>eudicotyledons</taxon>
        <taxon>Gunneridae</taxon>
        <taxon>Pentapetalae</taxon>
        <taxon>rosids</taxon>
        <taxon>fabids</taxon>
        <taxon>Rosales</taxon>
        <taxon>Rhamnaceae</taxon>
        <taxon>rhamnoid group</taxon>
        <taxon>Rhamneae</taxon>
        <taxon>Rhamnella</taxon>
    </lineage>
</organism>
<comment type="caution">
    <text evidence="1">The sequence shown here is derived from an EMBL/GenBank/DDBJ whole genome shotgun (WGS) entry which is preliminary data.</text>
</comment>
<evidence type="ECO:0000313" key="1">
    <source>
        <dbReference type="EMBL" id="KAF3452193.1"/>
    </source>
</evidence>
<dbReference type="Proteomes" id="UP000796880">
    <property type="component" value="Unassembled WGS sequence"/>
</dbReference>
<protein>
    <submittedName>
        <fullName evidence="1">Uncharacterized protein</fullName>
    </submittedName>
</protein>
<dbReference type="AlphaFoldDB" id="A0A8K0HHI5"/>
<sequence>MLMGHPEGTSVVGPLLLLNLGHTSYSNESPGTGALSRKTNKKNISIAKEKKANGSFSGRCGERGVPKRERARGIHPSLMLFKDFVPALLDGTGVSLPASLAREDFFLSRSLQYSKADQEKIEDTIIPCSRLRSRARDGPKGGFLPLDAACELTPDQSFLPCSFDLLPSLPIVKPSISVLTFPILFRCAFATIELRTNDDEGREGVGV</sequence>
<keyword evidence="2" id="KW-1185">Reference proteome</keyword>